<organism evidence="1 2">
    <name type="scientific">Microcoleus asticus IPMA8</name>
    <dbReference type="NCBI Taxonomy" id="2563858"/>
    <lineage>
        <taxon>Bacteria</taxon>
        <taxon>Bacillati</taxon>
        <taxon>Cyanobacteriota</taxon>
        <taxon>Cyanophyceae</taxon>
        <taxon>Oscillatoriophycideae</taxon>
        <taxon>Oscillatoriales</taxon>
        <taxon>Microcoleaceae</taxon>
        <taxon>Microcoleus</taxon>
        <taxon>Microcoleus asticus</taxon>
    </lineage>
</organism>
<dbReference type="RefSeq" id="WP_172189028.1">
    <property type="nucleotide sequence ID" value="NZ_CAWPPK010000272.1"/>
</dbReference>
<keyword evidence="2" id="KW-1185">Reference proteome</keyword>
<reference evidence="1 2" key="1">
    <citation type="journal article" date="2020" name="Sci. Rep.">
        <title>A novel cyanobacterial geosmin producer, revising GeoA distribution and dispersion patterns in Bacteria.</title>
        <authorList>
            <person name="Churro C."/>
            <person name="Semedo-Aguiar A.P."/>
            <person name="Silva A.D."/>
            <person name="Pereira-Leal J.B."/>
            <person name="Leite R.B."/>
        </authorList>
    </citation>
    <scope>NUCLEOTIDE SEQUENCE [LARGE SCALE GENOMIC DNA]</scope>
    <source>
        <strain evidence="1 2">IPMA8</strain>
    </source>
</reference>
<evidence type="ECO:0000313" key="1">
    <source>
        <dbReference type="EMBL" id="NQE35545.1"/>
    </source>
</evidence>
<name>A0ABX2CYT0_9CYAN</name>
<sequence>MGWKSYELDRAAQKLVLHARERDPKSLNQSHNMRMAVAYGLERFWGEHLRLKGKEENKSIFWKETWDALETIMDKGGVTIPNQPLHPDSKGKIPTKEIQAMSESLWALPVEDQRVAIAVLTQLCDCLVWWTQRYKVREGRQ</sequence>
<evidence type="ECO:0008006" key="3">
    <source>
        <dbReference type="Google" id="ProtNLM"/>
    </source>
</evidence>
<accession>A0ABX2CYT0</accession>
<dbReference type="Proteomes" id="UP000702425">
    <property type="component" value="Unassembled WGS sequence"/>
</dbReference>
<proteinExistence type="predicted"/>
<protein>
    <recommendedName>
        <fullName evidence="3">CRISPR type III-B/RAMP module-associated protein Cmr5</fullName>
    </recommendedName>
</protein>
<evidence type="ECO:0000313" key="2">
    <source>
        <dbReference type="Proteomes" id="UP000702425"/>
    </source>
</evidence>
<comment type="caution">
    <text evidence="1">The sequence shown here is derived from an EMBL/GenBank/DDBJ whole genome shotgun (WGS) entry which is preliminary data.</text>
</comment>
<gene>
    <name evidence="1" type="ORF">E5S67_03280</name>
</gene>
<dbReference type="EMBL" id="SRRZ01000058">
    <property type="protein sequence ID" value="NQE35545.1"/>
    <property type="molecule type" value="Genomic_DNA"/>
</dbReference>